<dbReference type="PANTHER" id="PTHR10519">
    <property type="entry name" value="GABA-B RECEPTOR"/>
    <property type="match status" value="1"/>
</dbReference>
<gene>
    <name evidence="12" type="ORF">SEMRO_217_G089730.1</name>
</gene>
<feature type="transmembrane region" description="Helical" evidence="10">
    <location>
        <begin position="638"/>
        <end position="657"/>
    </location>
</feature>
<evidence type="ECO:0000256" key="4">
    <source>
        <dbReference type="ARBA" id="ARBA00023040"/>
    </source>
</evidence>
<dbReference type="InterPro" id="IPR028082">
    <property type="entry name" value="Peripla_BP_I"/>
</dbReference>
<keyword evidence="8" id="KW-0807">Transducer</keyword>
<keyword evidence="3 10" id="KW-1133">Transmembrane helix</keyword>
<feature type="domain" description="G-protein coupled receptors family 3 profile" evidence="11">
    <location>
        <begin position="631"/>
        <end position="792"/>
    </location>
</feature>
<protein>
    <submittedName>
        <fullName evidence="12">Acid type B receptor subunit 2</fullName>
    </submittedName>
</protein>
<dbReference type="GO" id="GO:0038039">
    <property type="term" value="C:G protein-coupled receptor heterodimeric complex"/>
    <property type="evidence" value="ECO:0007669"/>
    <property type="project" value="TreeGrafter"/>
</dbReference>
<dbReference type="AlphaFoldDB" id="A0A9N8HCG5"/>
<dbReference type="GO" id="GO:0004965">
    <property type="term" value="F:G protein-coupled GABA receptor activity"/>
    <property type="evidence" value="ECO:0007669"/>
    <property type="project" value="InterPro"/>
</dbReference>
<organism evidence="12 13">
    <name type="scientific">Seminavis robusta</name>
    <dbReference type="NCBI Taxonomy" id="568900"/>
    <lineage>
        <taxon>Eukaryota</taxon>
        <taxon>Sar</taxon>
        <taxon>Stramenopiles</taxon>
        <taxon>Ochrophyta</taxon>
        <taxon>Bacillariophyta</taxon>
        <taxon>Bacillariophyceae</taxon>
        <taxon>Bacillariophycidae</taxon>
        <taxon>Naviculales</taxon>
        <taxon>Naviculaceae</taxon>
        <taxon>Seminavis</taxon>
    </lineage>
</organism>
<evidence type="ECO:0000256" key="1">
    <source>
        <dbReference type="ARBA" id="ARBA00004141"/>
    </source>
</evidence>
<dbReference type="PROSITE" id="PS50259">
    <property type="entry name" value="G_PROTEIN_RECEP_F3_4"/>
    <property type="match status" value="1"/>
</dbReference>
<reference evidence="12" key="1">
    <citation type="submission" date="2020-06" db="EMBL/GenBank/DDBJ databases">
        <authorList>
            <consortium name="Plant Systems Biology data submission"/>
        </authorList>
    </citation>
    <scope>NUCLEOTIDE SEQUENCE</scope>
    <source>
        <strain evidence="12">D6</strain>
    </source>
</reference>
<evidence type="ECO:0000256" key="2">
    <source>
        <dbReference type="ARBA" id="ARBA00022692"/>
    </source>
</evidence>
<evidence type="ECO:0000256" key="6">
    <source>
        <dbReference type="ARBA" id="ARBA00023170"/>
    </source>
</evidence>
<dbReference type="InterPro" id="IPR001828">
    <property type="entry name" value="ANF_lig-bd_rcpt"/>
</dbReference>
<keyword evidence="4" id="KW-0297">G-protein coupled receptor</keyword>
<dbReference type="InterPro" id="IPR017978">
    <property type="entry name" value="GPCR_3_C"/>
</dbReference>
<dbReference type="PRINTS" id="PR01176">
    <property type="entry name" value="GABABRECEPTR"/>
</dbReference>
<comment type="subcellular location">
    <subcellularLocation>
        <location evidence="1">Membrane</location>
        <topology evidence="1">Multi-pass membrane protein</topology>
    </subcellularLocation>
</comment>
<evidence type="ECO:0000256" key="5">
    <source>
        <dbReference type="ARBA" id="ARBA00023136"/>
    </source>
</evidence>
<feature type="transmembrane region" description="Helical" evidence="10">
    <location>
        <begin position="770"/>
        <end position="791"/>
    </location>
</feature>
<dbReference type="PANTHER" id="PTHR10519:SF20">
    <property type="entry name" value="G-PROTEIN COUPLED RECEPTOR 156-RELATED"/>
    <property type="match status" value="1"/>
</dbReference>
<evidence type="ECO:0000256" key="7">
    <source>
        <dbReference type="ARBA" id="ARBA00023180"/>
    </source>
</evidence>
<evidence type="ECO:0000256" key="3">
    <source>
        <dbReference type="ARBA" id="ARBA00022989"/>
    </source>
</evidence>
<feature type="transmembrane region" description="Helical" evidence="10">
    <location>
        <begin position="566"/>
        <end position="588"/>
    </location>
</feature>
<dbReference type="InterPro" id="IPR002455">
    <property type="entry name" value="GPCR3_GABA-B"/>
</dbReference>
<keyword evidence="5 10" id="KW-0472">Membrane</keyword>
<evidence type="ECO:0000256" key="9">
    <source>
        <dbReference type="SAM" id="MobiDB-lite"/>
    </source>
</evidence>
<dbReference type="InterPro" id="IPR000337">
    <property type="entry name" value="GPCR_3"/>
</dbReference>
<dbReference type="Gene3D" id="3.40.50.2300">
    <property type="match status" value="1"/>
</dbReference>
<keyword evidence="2 10" id="KW-0812">Transmembrane</keyword>
<sequence length="903" mass="100196">MVFSPRTTFFDIIHYEPEEEELELPEGKSLPHFDYYEKLRRNRFIPSVVYENSSIVGIPAHVTPLGNSKNGMTSIRLAHIASVMAVTNPIYWRIDPIWNNVQAAAVLALKHLNERSGRIIHDLPERMQACPDLFFTMDLYDSLFSPIHAARQFTGRIVNRQHSLATPLPMALSGATRSEVSETLATLAGVMGIPQVSPVSSSDSLDNKSVFPLFCRTTSSNQGMARGLAALVHNWGSDKDSSNSNLHVAILYARNTVGLSHHKHFSNAARSMGMHVFGAPYEINNPASLDKAIQSVIDSGYRYISLAPELGGFAGMAQRAYELGLGGSGQSQEYVFLLSETNMEIISAGYALPQATHYGAASLLNGSSMVLVSFPPSQDYQDAMQEDFLDNPHVMDYYIQKHPSQQLFLQEAFSFDPIHDALRNNFAGALQYSQYDVIMALGLAACQMEDPFFTGQQLFQAIKNLTFTGLTTNIKFMNETCSRDMTTLQYAAYNFVAKPVDDNGLIRFDTITNAHIHLYANTTTGKVHEVVEILAPYTYRDGTGNPPASIPPVHMEMNHVSLGVQILGWILAALVIILAVSLAGWTFLRRNTQVVKQRQPIFLWVCCMGAILMAAAIIPMSLQEPVENLDAVCMSTVWLISVGFSTAFAALSSKTWRVNTIFRHAQRFRRIQVRNRDVSLPVVVILVINLTLLCAMQVAAPLVWERVVVQNFDRYGRVQESYGTCSASSSTTQWLLGSIFFLNFAAVLLSNIQIYLSRNLPDDLSECKEVAFSMLMLLEVCLVGIPVLAVVHDVPTVRFLIASLIIFVVCLAIWVPQLPKNQKDRQRVFKASHVAKSSDATDYRTGIPSSSVRSSERNPRNGGDVSSSRTGGASRGRAGVKESNKRWQEEKEAEETENHEMIL</sequence>
<evidence type="ECO:0000313" key="12">
    <source>
        <dbReference type="EMBL" id="CAB9505048.1"/>
    </source>
</evidence>
<dbReference type="SUPFAM" id="SSF53822">
    <property type="entry name" value="Periplasmic binding protein-like I"/>
    <property type="match status" value="1"/>
</dbReference>
<evidence type="ECO:0000259" key="11">
    <source>
        <dbReference type="PROSITE" id="PS50259"/>
    </source>
</evidence>
<feature type="region of interest" description="Disordered" evidence="9">
    <location>
        <begin position="840"/>
        <end position="903"/>
    </location>
</feature>
<feature type="transmembrane region" description="Helical" evidence="10">
    <location>
        <begin position="600"/>
        <end position="618"/>
    </location>
</feature>
<name>A0A9N8HCG5_9STRA</name>
<dbReference type="EMBL" id="CAICTM010000216">
    <property type="protein sequence ID" value="CAB9505048.1"/>
    <property type="molecule type" value="Genomic_DNA"/>
</dbReference>
<dbReference type="CDD" id="cd15047">
    <property type="entry name" value="7tmC_GABA-B-like"/>
    <property type="match status" value="1"/>
</dbReference>
<proteinExistence type="predicted"/>
<feature type="transmembrane region" description="Helical" evidence="10">
    <location>
        <begin position="797"/>
        <end position="815"/>
    </location>
</feature>
<feature type="transmembrane region" description="Helical" evidence="10">
    <location>
        <begin position="678"/>
        <end position="704"/>
    </location>
</feature>
<feature type="transmembrane region" description="Helical" evidence="10">
    <location>
        <begin position="734"/>
        <end position="758"/>
    </location>
</feature>
<keyword evidence="7" id="KW-0325">Glycoprotein</keyword>
<dbReference type="PRINTS" id="PR00248">
    <property type="entry name" value="GPCRMGR"/>
</dbReference>
<dbReference type="Proteomes" id="UP001153069">
    <property type="component" value="Unassembled WGS sequence"/>
</dbReference>
<evidence type="ECO:0000313" key="13">
    <source>
        <dbReference type="Proteomes" id="UP001153069"/>
    </source>
</evidence>
<evidence type="ECO:0000256" key="8">
    <source>
        <dbReference type="ARBA" id="ARBA00023224"/>
    </source>
</evidence>
<keyword evidence="6 12" id="KW-0675">Receptor</keyword>
<feature type="compositionally biased region" description="Basic and acidic residues" evidence="9">
    <location>
        <begin position="879"/>
        <end position="903"/>
    </location>
</feature>
<feature type="compositionally biased region" description="Low complexity" evidence="9">
    <location>
        <begin position="866"/>
        <end position="877"/>
    </location>
</feature>
<accession>A0A9N8HCG5</accession>
<dbReference type="Pfam" id="PF00003">
    <property type="entry name" value="7tm_3"/>
    <property type="match status" value="1"/>
</dbReference>
<evidence type="ECO:0000256" key="10">
    <source>
        <dbReference type="SAM" id="Phobius"/>
    </source>
</evidence>
<dbReference type="OrthoDB" id="425344at2759"/>
<comment type="caution">
    <text evidence="12">The sequence shown here is derived from an EMBL/GenBank/DDBJ whole genome shotgun (WGS) entry which is preliminary data.</text>
</comment>
<dbReference type="Pfam" id="PF01094">
    <property type="entry name" value="ANF_receptor"/>
    <property type="match status" value="1"/>
</dbReference>
<keyword evidence="13" id="KW-1185">Reference proteome</keyword>